<reference evidence="3" key="2">
    <citation type="journal article" date="2022" name="Nat. Microbiol.">
        <title>A closed Candidatus Odinarchaeum chromosome exposes Asgard archaeal viruses.</title>
        <authorList>
            <person name="Tamarit D."/>
            <person name="Caceres E.F."/>
            <person name="Krupovic M."/>
            <person name="Nijland R."/>
            <person name="Eme L."/>
            <person name="Robinson N.P."/>
            <person name="Ettema T.J.G."/>
        </authorList>
    </citation>
    <scope>NUCLEOTIDE SEQUENCE</scope>
    <source>
        <strain evidence="3">LCB_4</strain>
    </source>
</reference>
<dbReference type="AlphaFoldDB" id="A0AAF0D1K8"/>
<dbReference type="EMBL" id="CP091871">
    <property type="protein sequence ID" value="WEU40033.1"/>
    <property type="molecule type" value="Genomic_DNA"/>
</dbReference>
<dbReference type="KEGG" id="oyw:OdinLCB4_006060"/>
<evidence type="ECO:0000256" key="1">
    <source>
        <dbReference type="SAM" id="Coils"/>
    </source>
</evidence>
<name>A0AAF0D1K8_ODILC</name>
<evidence type="ECO:0000313" key="4">
    <source>
        <dbReference type="Proteomes" id="UP000186851"/>
    </source>
</evidence>
<keyword evidence="1" id="KW-0175">Coiled coil</keyword>
<feature type="region of interest" description="Disordered" evidence="2">
    <location>
        <begin position="42"/>
        <end position="66"/>
    </location>
</feature>
<protein>
    <submittedName>
        <fullName evidence="3">Uncharacterized protein</fullName>
    </submittedName>
</protein>
<organism evidence="3 4">
    <name type="scientific">Odinarchaeota yellowstonii (strain LCB_4)</name>
    <dbReference type="NCBI Taxonomy" id="1841599"/>
    <lineage>
        <taxon>Archaea</taxon>
        <taxon>Promethearchaeati</taxon>
        <taxon>Candidatus Odinarchaeota</taxon>
        <taxon>Candidatus Odinarchaeia</taxon>
        <taxon>Candidatus Odinarchaeales</taxon>
        <taxon>Candidatus Odinarchaeaceae</taxon>
        <taxon>Candidatus Odinarchaeum</taxon>
    </lineage>
</organism>
<dbReference type="Proteomes" id="UP000186851">
    <property type="component" value="Chromosome"/>
</dbReference>
<proteinExistence type="predicted"/>
<evidence type="ECO:0000313" key="3">
    <source>
        <dbReference type="EMBL" id="WEU40033.1"/>
    </source>
</evidence>
<feature type="coiled-coil region" evidence="1">
    <location>
        <begin position="76"/>
        <end position="110"/>
    </location>
</feature>
<sequence>MGLISKLKTFFRKLFRKSEEREQTPLTQCSKQLVNQAQTTTVKPKVSEVNVETAPPSLKTESSEVKPPVITSLKIEPEAKTEIQLLYEEYERLNKEKESIRREIEELDKRLAVGDLKPAERDRLFREKMVKVVGIAQRILEIKGRCAELGKPIE</sequence>
<reference evidence="3" key="1">
    <citation type="journal article" date="2017" name="Nature">
        <title>Asgard archaea illuminate the origin of eukaryotic cellular complexity.</title>
        <authorList>
            <person name="Zaremba-Niedzwiedzka K."/>
            <person name="Caceres E.F."/>
            <person name="Saw J.H."/>
            <person name="Backstrom D."/>
            <person name="Juzokaite L."/>
            <person name="Vancaester E."/>
            <person name="Seitz K.W."/>
            <person name="Anantharaman K."/>
            <person name="Starnawski P."/>
            <person name="Kjeldsen K.U."/>
            <person name="Scott M.B."/>
            <person name="Nunoura T."/>
            <person name="Banfield J.F."/>
            <person name="Schramm A."/>
            <person name="Baker B.J."/>
            <person name="Spang A."/>
            <person name="Ettema T.J.G."/>
        </authorList>
    </citation>
    <scope>NUCLEOTIDE SEQUENCE</scope>
    <source>
        <strain evidence="3">LCB_4</strain>
    </source>
</reference>
<accession>A0AAF0D1K8</accession>
<evidence type="ECO:0000256" key="2">
    <source>
        <dbReference type="SAM" id="MobiDB-lite"/>
    </source>
</evidence>
<gene>
    <name evidence="3" type="ORF">OdinLCB4_006060</name>
</gene>